<protein>
    <submittedName>
        <fullName evidence="1">Uncharacterized protein</fullName>
    </submittedName>
</protein>
<sequence length="91" mass="10080">MSMLAYLDPTKLSCAFAFFSAIAWTRSATVRVPYSLRDSNGELMQAPSTGIDKKGRFNLQDTTYKQAYWNRLAAGFGAVAAMCQAIKEFPL</sequence>
<dbReference type="Proteomes" id="UP000284684">
    <property type="component" value="Unassembled WGS sequence"/>
</dbReference>
<organism evidence="1 2">
    <name type="scientific">Pseudomonas brassicacearum</name>
    <dbReference type="NCBI Taxonomy" id="930166"/>
    <lineage>
        <taxon>Bacteria</taxon>
        <taxon>Pseudomonadati</taxon>
        <taxon>Pseudomonadota</taxon>
        <taxon>Gammaproteobacteria</taxon>
        <taxon>Pseudomonadales</taxon>
        <taxon>Pseudomonadaceae</taxon>
        <taxon>Pseudomonas</taxon>
    </lineage>
</organism>
<evidence type="ECO:0000313" key="2">
    <source>
        <dbReference type="Proteomes" id="UP000284684"/>
    </source>
</evidence>
<dbReference type="EMBL" id="MOBI01000020">
    <property type="protein sequence ID" value="ROM94431.1"/>
    <property type="molecule type" value="Genomic_DNA"/>
</dbReference>
<dbReference type="AlphaFoldDB" id="A0A423GP98"/>
<name>A0A423GP98_9PSED</name>
<reference evidence="1 2" key="1">
    <citation type="submission" date="2016-10" db="EMBL/GenBank/DDBJ databases">
        <title>Comparative genome analysis of multiple Pseudomonas spp. focuses on biocontrol and plant growth promoting traits.</title>
        <authorList>
            <person name="Tao X.-Y."/>
            <person name="Taylor C.G."/>
        </authorList>
    </citation>
    <scope>NUCLEOTIDE SEQUENCE [LARGE SCALE GENOMIC DNA]</scope>
    <source>
        <strain evidence="1 2">37D10</strain>
    </source>
</reference>
<proteinExistence type="predicted"/>
<gene>
    <name evidence="1" type="ORF">BK658_17925</name>
</gene>
<evidence type="ECO:0000313" key="1">
    <source>
        <dbReference type="EMBL" id="ROM94431.1"/>
    </source>
</evidence>
<comment type="caution">
    <text evidence="1">The sequence shown here is derived from an EMBL/GenBank/DDBJ whole genome shotgun (WGS) entry which is preliminary data.</text>
</comment>
<accession>A0A423GP98</accession>
<dbReference type="RefSeq" id="WP_123583565.1">
    <property type="nucleotide sequence ID" value="NZ_MOBI01000020.1"/>
</dbReference>